<evidence type="ECO:0000256" key="1">
    <source>
        <dbReference type="SAM" id="MobiDB-lite"/>
    </source>
</evidence>
<gene>
    <name evidence="2" type="ORF">E6Q54_13220</name>
</gene>
<dbReference type="RefSeq" id="WP_276761193.1">
    <property type="nucleotide sequence ID" value="NZ_SSGD01000073.1"/>
</dbReference>
<organism evidence="2 3">
    <name type="scientific">Mycolicibacter arupensis</name>
    <dbReference type="NCBI Taxonomy" id="342002"/>
    <lineage>
        <taxon>Bacteria</taxon>
        <taxon>Bacillati</taxon>
        <taxon>Actinomycetota</taxon>
        <taxon>Actinomycetes</taxon>
        <taxon>Mycobacteriales</taxon>
        <taxon>Mycobacteriaceae</taxon>
        <taxon>Mycolicibacter</taxon>
    </lineage>
</organism>
<comment type="caution">
    <text evidence="2">The sequence shown here is derived from an EMBL/GenBank/DDBJ whole genome shotgun (WGS) entry which is preliminary data.</text>
</comment>
<dbReference type="Proteomes" id="UP000321797">
    <property type="component" value="Unassembled WGS sequence"/>
</dbReference>
<accession>A0A5C7Y0W3</accession>
<protein>
    <submittedName>
        <fullName evidence="2">Uncharacterized protein</fullName>
    </submittedName>
</protein>
<reference evidence="2 3" key="1">
    <citation type="submission" date="2018-09" db="EMBL/GenBank/DDBJ databases">
        <title>Metagenome Assembled Genomes from an Advanced Water Purification Facility.</title>
        <authorList>
            <person name="Stamps B.W."/>
            <person name="Spear J.R."/>
        </authorList>
    </citation>
    <scope>NUCLEOTIDE SEQUENCE [LARGE SCALE GENOMIC DNA]</scope>
    <source>
        <strain evidence="2">Bin_29_2</strain>
    </source>
</reference>
<feature type="compositionally biased region" description="Polar residues" evidence="1">
    <location>
        <begin position="1"/>
        <end position="12"/>
    </location>
</feature>
<evidence type="ECO:0000313" key="3">
    <source>
        <dbReference type="Proteomes" id="UP000321797"/>
    </source>
</evidence>
<proteinExistence type="predicted"/>
<dbReference type="AlphaFoldDB" id="A0A5C7Y0W3"/>
<dbReference type="EMBL" id="SSGD01000073">
    <property type="protein sequence ID" value="TXI55078.1"/>
    <property type="molecule type" value="Genomic_DNA"/>
</dbReference>
<name>A0A5C7Y0W3_9MYCO</name>
<sequence length="142" mass="15171">MAEQFAHNQPTTCPRRDSTSDEPLSSPPAAGASWPTACPGLAIAPSGTVRSAESRFAQDDYTLVYMPSGCRMPVRGTPAALADLAGRLAWFGDVLDPAYLADPANADVCASLREILRTWMAEQRTEPVLPPRLPASTRRAAC</sequence>
<evidence type="ECO:0000313" key="2">
    <source>
        <dbReference type="EMBL" id="TXI55078.1"/>
    </source>
</evidence>
<feature type="region of interest" description="Disordered" evidence="1">
    <location>
        <begin position="1"/>
        <end position="37"/>
    </location>
</feature>